<sequence length="99" mass="11360">MQFLNASLATLTHRKTGLSDERLRFEPAIFCWMFLPYVHSHSYVYSGQFVYQPADRLPQNASSALSSSHAQILKEYKVRSGQTDFTHLDDIQIEAFCAE</sequence>
<proteinExistence type="predicted"/>
<protein>
    <submittedName>
        <fullName evidence="1">Uncharacterized protein</fullName>
    </submittedName>
</protein>
<keyword evidence="2" id="KW-1185">Reference proteome</keyword>
<name>A0AAD5LZ44_PARTN</name>
<accession>A0AAD5LZ44</accession>
<reference evidence="1" key="1">
    <citation type="submission" date="2021-06" db="EMBL/GenBank/DDBJ databases">
        <title>Parelaphostrongylus tenuis whole genome reference sequence.</title>
        <authorList>
            <person name="Garwood T.J."/>
            <person name="Larsen P.A."/>
            <person name="Fountain-Jones N.M."/>
            <person name="Garbe J.R."/>
            <person name="Macchietto M.G."/>
            <person name="Kania S.A."/>
            <person name="Gerhold R.W."/>
            <person name="Richards J.E."/>
            <person name="Wolf T.M."/>
        </authorList>
    </citation>
    <scope>NUCLEOTIDE SEQUENCE</scope>
    <source>
        <strain evidence="1">MNPRO001-30</strain>
        <tissue evidence="1">Meninges</tissue>
    </source>
</reference>
<comment type="caution">
    <text evidence="1">The sequence shown here is derived from an EMBL/GenBank/DDBJ whole genome shotgun (WGS) entry which is preliminary data.</text>
</comment>
<evidence type="ECO:0000313" key="1">
    <source>
        <dbReference type="EMBL" id="KAJ1348170.1"/>
    </source>
</evidence>
<evidence type="ECO:0000313" key="2">
    <source>
        <dbReference type="Proteomes" id="UP001196413"/>
    </source>
</evidence>
<gene>
    <name evidence="1" type="ORF">KIN20_003414</name>
</gene>
<dbReference type="Proteomes" id="UP001196413">
    <property type="component" value="Unassembled WGS sequence"/>
</dbReference>
<dbReference type="EMBL" id="JAHQIW010000448">
    <property type="protein sequence ID" value="KAJ1348170.1"/>
    <property type="molecule type" value="Genomic_DNA"/>
</dbReference>
<organism evidence="1 2">
    <name type="scientific">Parelaphostrongylus tenuis</name>
    <name type="common">Meningeal worm</name>
    <dbReference type="NCBI Taxonomy" id="148309"/>
    <lineage>
        <taxon>Eukaryota</taxon>
        <taxon>Metazoa</taxon>
        <taxon>Ecdysozoa</taxon>
        <taxon>Nematoda</taxon>
        <taxon>Chromadorea</taxon>
        <taxon>Rhabditida</taxon>
        <taxon>Rhabditina</taxon>
        <taxon>Rhabditomorpha</taxon>
        <taxon>Strongyloidea</taxon>
        <taxon>Metastrongylidae</taxon>
        <taxon>Parelaphostrongylus</taxon>
    </lineage>
</organism>
<dbReference type="AlphaFoldDB" id="A0AAD5LZ44"/>